<dbReference type="PANTHER" id="PTHR33619">
    <property type="entry name" value="POLYSACCHARIDE EXPORT PROTEIN GFCE-RELATED"/>
    <property type="match status" value="1"/>
</dbReference>
<protein>
    <submittedName>
        <fullName evidence="5">Polysaccharide export protein</fullName>
    </submittedName>
</protein>
<evidence type="ECO:0000256" key="1">
    <source>
        <dbReference type="ARBA" id="ARBA00022729"/>
    </source>
</evidence>
<proteinExistence type="predicted"/>
<dbReference type="KEGG" id="csn:Cyast_2161"/>
<dbReference type="BioCyc" id="CSTA292563:G1353-2166-MONOMER"/>
<keyword evidence="1" id="KW-0732">Signal</keyword>
<dbReference type="InterPro" id="IPR003715">
    <property type="entry name" value="Poly_export_N"/>
</dbReference>
<reference evidence="6" key="1">
    <citation type="journal article" date="2013" name="Proc. Natl. Acad. Sci. U.S.A.">
        <title>Improving the coverage of the cyanobacterial phylum using diversity-driven genome sequencing.</title>
        <authorList>
            <person name="Shih P.M."/>
            <person name="Wu D."/>
            <person name="Latifi A."/>
            <person name="Axen S.D."/>
            <person name="Fewer D.P."/>
            <person name="Talla E."/>
            <person name="Calteau A."/>
            <person name="Cai F."/>
            <person name="Tandeau de Marsac N."/>
            <person name="Rippka R."/>
            <person name="Herdman M."/>
            <person name="Sivonen K."/>
            <person name="Coursin T."/>
            <person name="Laurent T."/>
            <person name="Goodwin L."/>
            <person name="Nolan M."/>
            <person name="Davenport K.W."/>
            <person name="Han C.S."/>
            <person name="Rubin E.M."/>
            <person name="Eisen J.A."/>
            <person name="Woyke T."/>
            <person name="Gugger M."/>
            <person name="Kerfeld C.A."/>
        </authorList>
    </citation>
    <scope>NUCLEOTIDE SEQUENCE [LARGE SCALE GENOMIC DNA]</scope>
    <source>
        <strain evidence="6">ATCC 29140 / PCC 7202</strain>
    </source>
</reference>
<feature type="domain" description="Soluble ligand binding" evidence="4">
    <location>
        <begin position="158"/>
        <end position="206"/>
    </location>
</feature>
<evidence type="ECO:0000259" key="4">
    <source>
        <dbReference type="Pfam" id="PF10531"/>
    </source>
</evidence>
<dbReference type="PANTHER" id="PTHR33619:SF3">
    <property type="entry name" value="POLYSACCHARIDE EXPORT PROTEIN GFCE-RELATED"/>
    <property type="match status" value="1"/>
</dbReference>
<dbReference type="STRING" id="292563.Cyast_2161"/>
<accession>K9YME8</accession>
<dbReference type="Pfam" id="PF10531">
    <property type="entry name" value="SLBB"/>
    <property type="match status" value="1"/>
</dbReference>
<feature type="compositionally biased region" description="Low complexity" evidence="2">
    <location>
        <begin position="37"/>
        <end position="49"/>
    </location>
</feature>
<dbReference type="InterPro" id="IPR019554">
    <property type="entry name" value="Soluble_ligand-bd"/>
</dbReference>
<feature type="domain" description="Polysaccharide export protein N-terminal" evidence="3">
    <location>
        <begin position="76"/>
        <end position="145"/>
    </location>
</feature>
<dbReference type="Proteomes" id="UP000010483">
    <property type="component" value="Chromosome"/>
</dbReference>
<dbReference type="SUPFAM" id="SSF142984">
    <property type="entry name" value="Nqo1 middle domain-like"/>
    <property type="match status" value="1"/>
</dbReference>
<dbReference type="GO" id="GO:0015159">
    <property type="term" value="F:polysaccharide transmembrane transporter activity"/>
    <property type="evidence" value="ECO:0007669"/>
    <property type="project" value="InterPro"/>
</dbReference>
<evidence type="ECO:0000259" key="3">
    <source>
        <dbReference type="Pfam" id="PF02563"/>
    </source>
</evidence>
<organism evidence="5 6">
    <name type="scientific">Cyanobacterium stanieri (strain ATCC 29140 / PCC 7202)</name>
    <dbReference type="NCBI Taxonomy" id="292563"/>
    <lineage>
        <taxon>Bacteria</taxon>
        <taxon>Bacillati</taxon>
        <taxon>Cyanobacteriota</taxon>
        <taxon>Cyanophyceae</taxon>
        <taxon>Oscillatoriophycideae</taxon>
        <taxon>Chroococcales</taxon>
        <taxon>Geminocystaceae</taxon>
        <taxon>Cyanobacterium</taxon>
    </lineage>
</organism>
<dbReference type="Gene3D" id="3.10.560.10">
    <property type="entry name" value="Outer membrane lipoprotein wza domain like"/>
    <property type="match status" value="2"/>
</dbReference>
<dbReference type="Gene3D" id="3.30.1950.10">
    <property type="entry name" value="wza like domain"/>
    <property type="match status" value="1"/>
</dbReference>
<feature type="region of interest" description="Disordered" evidence="2">
    <location>
        <begin position="30"/>
        <end position="65"/>
    </location>
</feature>
<gene>
    <name evidence="5" type="ordered locus">Cyast_2161</name>
</gene>
<evidence type="ECO:0000313" key="5">
    <source>
        <dbReference type="EMBL" id="AFZ48111.1"/>
    </source>
</evidence>
<evidence type="ECO:0000313" key="6">
    <source>
        <dbReference type="Proteomes" id="UP000010483"/>
    </source>
</evidence>
<dbReference type="InterPro" id="IPR049712">
    <property type="entry name" value="Poly_export"/>
</dbReference>
<sequence>MTNKFHPLKIILLPYLVVILMPQGIAWSQNSSSSENQTPLQPLLPTLQTDEPSNFPSVPRGYEPRPFEERNAQHLNDYRLDFGDSINVSVARFPEFNFSGTLDAQGNVVVPILGRISLRGLTTEEVENKISFELANRYLREPPQVLAVLAGQRPFNLTVIGEVTRPGYYTVSDGIPMSSLLTLAGGTTDKADIRSILIRRRLADETIVEEKLDLYRPLIEGTSEPRIRLQPGDTVIVSSLEVGQDQDYDRFFISRTNVPQPLIRVRVVAPTGAAGATLRNINIPNGSTFLDAVALLPEFIPLVTNNEVTLMRFDPELGEVVSQSINVRQTLQGGDMAQNVPLREDDVIVVSRTLLGRILGGIRVITQPIRDIFGFTNFIQDTIDGRLFDRRNNNFRF</sequence>
<keyword evidence="6" id="KW-1185">Reference proteome</keyword>
<dbReference type="Pfam" id="PF02563">
    <property type="entry name" value="Poly_export"/>
    <property type="match status" value="1"/>
</dbReference>
<dbReference type="AlphaFoldDB" id="K9YME8"/>
<dbReference type="eggNOG" id="COG1596">
    <property type="taxonomic scope" value="Bacteria"/>
</dbReference>
<dbReference type="EMBL" id="CP003940">
    <property type="protein sequence ID" value="AFZ48111.1"/>
    <property type="molecule type" value="Genomic_DNA"/>
</dbReference>
<name>K9YME8_CYASC</name>
<evidence type="ECO:0000256" key="2">
    <source>
        <dbReference type="SAM" id="MobiDB-lite"/>
    </source>
</evidence>
<dbReference type="HOGENOM" id="CLU_022181_2_0_3"/>